<feature type="transmembrane region" description="Helical" evidence="6">
    <location>
        <begin position="148"/>
        <end position="171"/>
    </location>
</feature>
<evidence type="ECO:0000313" key="9">
    <source>
        <dbReference type="Proteomes" id="UP000250266"/>
    </source>
</evidence>
<protein>
    <submittedName>
        <fullName evidence="8">Putative major facilitator superfamily transporter</fullName>
    </submittedName>
</protein>
<name>A0A8E2DZJ5_9PEZI</name>
<evidence type="ECO:0000313" key="8">
    <source>
        <dbReference type="EMBL" id="OCK74475.1"/>
    </source>
</evidence>
<feature type="transmembrane region" description="Helical" evidence="6">
    <location>
        <begin position="256"/>
        <end position="275"/>
    </location>
</feature>
<dbReference type="PANTHER" id="PTHR23501">
    <property type="entry name" value="MAJOR FACILITATOR SUPERFAMILY"/>
    <property type="match status" value="1"/>
</dbReference>
<sequence length="619" mass="66849">MADTHQQIDRESEAGVEHFDEKNVGEHTHVENLEDAATQNAYAVKSDDSDGKIPMTPKRFITMVVLAMSYVGANLPLFFVGGALTFIQASIPNPSTTGWATTAYGIALASITPFTGYLQDLFGRRYISIAGSLTLCIGLVIIGTSHRFVQLMFGCVISGVGAGATELTAIAGLAEVVSVKNRGLTLSLLTGFILPFAPYVLYAQLFGENATWRWGMWLSLIYNGLVLVGLITLYFPKSHHRADGVKRAQLHKELDLIGGFLSMSGIVLLQVFLWRGGSIYPWKSGRVLAPMIIGFLLCMSFFVWEWKGAKYPMVPSNIFKGQRVTGSAIGIAFVVGMNLYAILNFLPIMFATVYSPDAIQVGVKALGFGIGQTIGSTVMNLLMTVFKNHQQENLLFSCLLMTACISALACVNPTNPNTVVVLSAFAGWGVGGIIAPIATVALSTTPDAFIATVVSIIQACRFLGGAIGYSIYYAVFTGKVKTRLPAAVAKYAVDAGLPLQSVPQFVLAFITAPTTLNKVDGATPQIIEAATLGSRWAYAESLKYVWLTTIPFGALCIILCLFMGSNSKYQTNRVAAVSDNDPRSPRLTNSADCECRPWVELNMIRRAATVVRTDVFHDS</sequence>
<dbReference type="AlphaFoldDB" id="A0A8E2DZJ5"/>
<dbReference type="GO" id="GO:0022857">
    <property type="term" value="F:transmembrane transporter activity"/>
    <property type="evidence" value="ECO:0007669"/>
    <property type="project" value="InterPro"/>
</dbReference>
<dbReference type="InterPro" id="IPR011701">
    <property type="entry name" value="MFS"/>
</dbReference>
<evidence type="ECO:0000256" key="6">
    <source>
        <dbReference type="SAM" id="Phobius"/>
    </source>
</evidence>
<accession>A0A8E2DZJ5</accession>
<reference evidence="8 9" key="1">
    <citation type="journal article" date="2016" name="Nat. Commun.">
        <title>Ectomycorrhizal ecology is imprinted in the genome of the dominant symbiotic fungus Cenococcum geophilum.</title>
        <authorList>
            <consortium name="DOE Joint Genome Institute"/>
            <person name="Peter M."/>
            <person name="Kohler A."/>
            <person name="Ohm R.A."/>
            <person name="Kuo A."/>
            <person name="Krutzmann J."/>
            <person name="Morin E."/>
            <person name="Arend M."/>
            <person name="Barry K.W."/>
            <person name="Binder M."/>
            <person name="Choi C."/>
            <person name="Clum A."/>
            <person name="Copeland A."/>
            <person name="Grisel N."/>
            <person name="Haridas S."/>
            <person name="Kipfer T."/>
            <person name="LaButti K."/>
            <person name="Lindquist E."/>
            <person name="Lipzen A."/>
            <person name="Maire R."/>
            <person name="Meier B."/>
            <person name="Mihaltcheva S."/>
            <person name="Molinier V."/>
            <person name="Murat C."/>
            <person name="Poggeler S."/>
            <person name="Quandt C.A."/>
            <person name="Sperisen C."/>
            <person name="Tritt A."/>
            <person name="Tisserant E."/>
            <person name="Crous P.W."/>
            <person name="Henrissat B."/>
            <person name="Nehls U."/>
            <person name="Egli S."/>
            <person name="Spatafora J.W."/>
            <person name="Grigoriev I.V."/>
            <person name="Martin F.M."/>
        </authorList>
    </citation>
    <scope>NUCLEOTIDE SEQUENCE [LARGE SCALE GENOMIC DNA]</scope>
    <source>
        <strain evidence="8 9">CBS 459.81</strain>
    </source>
</reference>
<dbReference type="PROSITE" id="PS50850">
    <property type="entry name" value="MFS"/>
    <property type="match status" value="1"/>
</dbReference>
<dbReference type="EMBL" id="KV745472">
    <property type="protein sequence ID" value="OCK74475.1"/>
    <property type="molecule type" value="Genomic_DNA"/>
</dbReference>
<dbReference type="InterPro" id="IPR020846">
    <property type="entry name" value="MFS_dom"/>
</dbReference>
<feature type="transmembrane region" description="Helical" evidence="6">
    <location>
        <begin position="287"/>
        <end position="304"/>
    </location>
</feature>
<feature type="transmembrane region" description="Helical" evidence="6">
    <location>
        <begin position="60"/>
        <end position="87"/>
    </location>
</feature>
<keyword evidence="4 6" id="KW-0472">Membrane</keyword>
<evidence type="ECO:0000256" key="5">
    <source>
        <dbReference type="SAM" id="MobiDB-lite"/>
    </source>
</evidence>
<evidence type="ECO:0000256" key="2">
    <source>
        <dbReference type="ARBA" id="ARBA00022692"/>
    </source>
</evidence>
<dbReference type="OrthoDB" id="4161376at2759"/>
<feature type="region of interest" description="Disordered" evidence="5">
    <location>
        <begin position="1"/>
        <end position="21"/>
    </location>
</feature>
<keyword evidence="3 6" id="KW-1133">Transmembrane helix</keyword>
<feature type="transmembrane region" description="Helical" evidence="6">
    <location>
        <begin position="544"/>
        <end position="563"/>
    </location>
</feature>
<evidence type="ECO:0000256" key="1">
    <source>
        <dbReference type="ARBA" id="ARBA00004141"/>
    </source>
</evidence>
<keyword evidence="9" id="KW-1185">Reference proteome</keyword>
<dbReference type="Proteomes" id="UP000250266">
    <property type="component" value="Unassembled WGS sequence"/>
</dbReference>
<organism evidence="8 9">
    <name type="scientific">Lepidopterella palustris CBS 459.81</name>
    <dbReference type="NCBI Taxonomy" id="1314670"/>
    <lineage>
        <taxon>Eukaryota</taxon>
        <taxon>Fungi</taxon>
        <taxon>Dikarya</taxon>
        <taxon>Ascomycota</taxon>
        <taxon>Pezizomycotina</taxon>
        <taxon>Dothideomycetes</taxon>
        <taxon>Pleosporomycetidae</taxon>
        <taxon>Mytilinidiales</taxon>
        <taxon>Argynnaceae</taxon>
        <taxon>Lepidopterella</taxon>
    </lineage>
</organism>
<dbReference type="PANTHER" id="PTHR23501:SF109">
    <property type="entry name" value="MAJOR FACILITATOR SUPERFAMILY (MFS) PROFILE DOMAIN-CONTAINING PROTEIN-RELATED"/>
    <property type="match status" value="1"/>
</dbReference>
<feature type="transmembrane region" description="Helical" evidence="6">
    <location>
        <begin position="394"/>
        <end position="414"/>
    </location>
</feature>
<feature type="transmembrane region" description="Helical" evidence="6">
    <location>
        <begin position="183"/>
        <end position="202"/>
    </location>
</feature>
<evidence type="ECO:0000259" key="7">
    <source>
        <dbReference type="PROSITE" id="PS50850"/>
    </source>
</evidence>
<feature type="transmembrane region" description="Helical" evidence="6">
    <location>
        <begin position="420"/>
        <end position="442"/>
    </location>
</feature>
<comment type="subcellular location">
    <subcellularLocation>
        <location evidence="1">Membrane</location>
        <topology evidence="1">Multi-pass membrane protein</topology>
    </subcellularLocation>
</comment>
<feature type="transmembrane region" description="Helical" evidence="6">
    <location>
        <begin position="125"/>
        <end position="142"/>
    </location>
</feature>
<feature type="transmembrane region" description="Helical" evidence="6">
    <location>
        <begin position="324"/>
        <end position="343"/>
    </location>
</feature>
<proteinExistence type="predicted"/>
<dbReference type="Pfam" id="PF07690">
    <property type="entry name" value="MFS_1"/>
    <property type="match status" value="1"/>
</dbReference>
<dbReference type="InterPro" id="IPR036259">
    <property type="entry name" value="MFS_trans_sf"/>
</dbReference>
<feature type="transmembrane region" description="Helical" evidence="6">
    <location>
        <begin position="363"/>
        <end position="382"/>
    </location>
</feature>
<evidence type="ECO:0000256" key="3">
    <source>
        <dbReference type="ARBA" id="ARBA00022989"/>
    </source>
</evidence>
<feature type="domain" description="Major facilitator superfamily (MFS) profile" evidence="7">
    <location>
        <begin position="62"/>
        <end position="568"/>
    </location>
</feature>
<dbReference type="Gene3D" id="1.20.1250.20">
    <property type="entry name" value="MFS general substrate transporter like domains"/>
    <property type="match status" value="2"/>
</dbReference>
<feature type="transmembrane region" description="Helical" evidence="6">
    <location>
        <begin position="99"/>
        <end position="118"/>
    </location>
</feature>
<dbReference type="GO" id="GO:0005886">
    <property type="term" value="C:plasma membrane"/>
    <property type="evidence" value="ECO:0007669"/>
    <property type="project" value="TreeGrafter"/>
</dbReference>
<gene>
    <name evidence="8" type="ORF">K432DRAFT_310637</name>
</gene>
<evidence type="ECO:0000256" key="4">
    <source>
        <dbReference type="ARBA" id="ARBA00023136"/>
    </source>
</evidence>
<dbReference type="SUPFAM" id="SSF103473">
    <property type="entry name" value="MFS general substrate transporter"/>
    <property type="match status" value="1"/>
</dbReference>
<feature type="transmembrane region" description="Helical" evidence="6">
    <location>
        <begin position="449"/>
        <end position="475"/>
    </location>
</feature>
<keyword evidence="2 6" id="KW-0812">Transmembrane</keyword>
<feature type="transmembrane region" description="Helical" evidence="6">
    <location>
        <begin position="214"/>
        <end position="235"/>
    </location>
</feature>